<evidence type="ECO:0000256" key="1">
    <source>
        <dbReference type="ARBA" id="ARBA00004282"/>
    </source>
</evidence>
<feature type="region of interest" description="Disordered" evidence="9">
    <location>
        <begin position="1925"/>
        <end position="2000"/>
    </location>
</feature>
<dbReference type="PROSITE" id="PS50002">
    <property type="entry name" value="SH3"/>
    <property type="match status" value="3"/>
</dbReference>
<gene>
    <name evidence="12" type="ORF">JZ751_005928</name>
</gene>
<feature type="region of interest" description="Disordered" evidence="9">
    <location>
        <begin position="229"/>
        <end position="269"/>
    </location>
</feature>
<feature type="region of interest" description="Disordered" evidence="9">
    <location>
        <begin position="1475"/>
        <end position="1498"/>
    </location>
</feature>
<evidence type="ECO:0000256" key="6">
    <source>
        <dbReference type="ARBA" id="ARBA00037432"/>
    </source>
</evidence>
<feature type="region of interest" description="Disordered" evidence="9">
    <location>
        <begin position="57"/>
        <end position="204"/>
    </location>
</feature>
<feature type="region of interest" description="Disordered" evidence="9">
    <location>
        <begin position="1633"/>
        <end position="1690"/>
    </location>
</feature>
<dbReference type="OrthoDB" id="73680at2759"/>
<feature type="region of interest" description="Disordered" evidence="9">
    <location>
        <begin position="1276"/>
        <end position="1298"/>
    </location>
</feature>
<feature type="compositionally biased region" description="Pro residues" evidence="9">
    <location>
        <begin position="320"/>
        <end position="330"/>
    </location>
</feature>
<feature type="region of interest" description="Disordered" evidence="9">
    <location>
        <begin position="462"/>
        <end position="546"/>
    </location>
</feature>
<name>A0A8T2P6V1_9TELE</name>
<dbReference type="PROSITE" id="PS50831">
    <property type="entry name" value="SOHO"/>
    <property type="match status" value="1"/>
</dbReference>
<evidence type="ECO:0000256" key="5">
    <source>
        <dbReference type="ARBA" id="ARBA00023043"/>
    </source>
</evidence>
<dbReference type="FunFam" id="2.30.30.40:FF:000001">
    <property type="entry name" value="Sorbin and SH3 domain-containing protein 1 isoform 2"/>
    <property type="match status" value="1"/>
</dbReference>
<feature type="region of interest" description="Disordered" evidence="9">
    <location>
        <begin position="592"/>
        <end position="673"/>
    </location>
</feature>
<keyword evidence="13" id="KW-1185">Reference proteome</keyword>
<dbReference type="GO" id="GO:0005886">
    <property type="term" value="C:plasma membrane"/>
    <property type="evidence" value="ECO:0007669"/>
    <property type="project" value="TreeGrafter"/>
</dbReference>
<organism evidence="12 13">
    <name type="scientific">Albula glossodonta</name>
    <name type="common">roundjaw bonefish</name>
    <dbReference type="NCBI Taxonomy" id="121402"/>
    <lineage>
        <taxon>Eukaryota</taxon>
        <taxon>Metazoa</taxon>
        <taxon>Chordata</taxon>
        <taxon>Craniata</taxon>
        <taxon>Vertebrata</taxon>
        <taxon>Euteleostomi</taxon>
        <taxon>Actinopterygii</taxon>
        <taxon>Neopterygii</taxon>
        <taxon>Teleostei</taxon>
        <taxon>Albuliformes</taxon>
        <taxon>Albulidae</taxon>
        <taxon>Albula</taxon>
    </lineage>
</organism>
<dbReference type="SMART" id="SM00326">
    <property type="entry name" value="SH3"/>
    <property type="match status" value="3"/>
</dbReference>
<keyword evidence="5" id="KW-0040">ANK repeat</keyword>
<feature type="compositionally biased region" description="Low complexity" evidence="9">
    <location>
        <begin position="869"/>
        <end position="887"/>
    </location>
</feature>
<feature type="compositionally biased region" description="Basic and acidic residues" evidence="9">
    <location>
        <begin position="1147"/>
        <end position="1157"/>
    </location>
</feature>
<accession>A0A8T2P6V1</accession>
<dbReference type="InterPro" id="IPR050384">
    <property type="entry name" value="Endophilin_SH3RF"/>
</dbReference>
<evidence type="ECO:0000313" key="13">
    <source>
        <dbReference type="Proteomes" id="UP000824540"/>
    </source>
</evidence>
<evidence type="ECO:0000259" key="10">
    <source>
        <dbReference type="PROSITE" id="PS50002"/>
    </source>
</evidence>
<dbReference type="Pfam" id="PF00018">
    <property type="entry name" value="SH3_1"/>
    <property type="match status" value="2"/>
</dbReference>
<feature type="region of interest" description="Disordered" evidence="9">
    <location>
        <begin position="1390"/>
        <end position="1429"/>
    </location>
</feature>
<feature type="region of interest" description="Disordered" evidence="9">
    <location>
        <begin position="1048"/>
        <end position="1067"/>
    </location>
</feature>
<dbReference type="InterPro" id="IPR001452">
    <property type="entry name" value="SH3_domain"/>
</dbReference>
<dbReference type="PANTHER" id="PTHR14167">
    <property type="entry name" value="SH3 DOMAIN-CONTAINING"/>
    <property type="match status" value="1"/>
</dbReference>
<feature type="compositionally biased region" description="Polar residues" evidence="9">
    <location>
        <begin position="1657"/>
        <end position="1669"/>
    </location>
</feature>
<dbReference type="FunFam" id="2.30.30.40:FF:000072">
    <property type="entry name" value="Unconventional Myosin IB"/>
    <property type="match status" value="1"/>
</dbReference>
<evidence type="ECO:0000313" key="12">
    <source>
        <dbReference type="EMBL" id="KAG9347001.1"/>
    </source>
</evidence>
<feature type="compositionally biased region" description="Polar residues" evidence="9">
    <location>
        <begin position="462"/>
        <end position="480"/>
    </location>
</feature>
<feature type="compositionally biased region" description="Basic residues" evidence="9">
    <location>
        <begin position="1277"/>
        <end position="1294"/>
    </location>
</feature>
<evidence type="ECO:0000256" key="4">
    <source>
        <dbReference type="ARBA" id="ARBA00022949"/>
    </source>
</evidence>
<feature type="region of interest" description="Disordered" evidence="9">
    <location>
        <begin position="815"/>
        <end position="905"/>
    </location>
</feature>
<feature type="compositionally biased region" description="Polar residues" evidence="9">
    <location>
        <begin position="94"/>
        <end position="126"/>
    </location>
</feature>
<feature type="compositionally biased region" description="Polar residues" evidence="9">
    <location>
        <begin position="140"/>
        <end position="159"/>
    </location>
</feature>
<dbReference type="SMART" id="SM00459">
    <property type="entry name" value="Sorb"/>
    <property type="match status" value="1"/>
</dbReference>
<feature type="compositionally biased region" description="Polar residues" evidence="9">
    <location>
        <begin position="929"/>
        <end position="945"/>
    </location>
</feature>
<feature type="region of interest" description="Disordered" evidence="9">
    <location>
        <begin position="929"/>
        <end position="1009"/>
    </location>
</feature>
<dbReference type="Pfam" id="PF02208">
    <property type="entry name" value="Sorb"/>
    <property type="match status" value="1"/>
</dbReference>
<feature type="compositionally biased region" description="Pro residues" evidence="9">
    <location>
        <begin position="232"/>
        <end position="244"/>
    </location>
</feature>
<dbReference type="GO" id="GO:0070161">
    <property type="term" value="C:anchoring junction"/>
    <property type="evidence" value="ECO:0007669"/>
    <property type="project" value="UniProtKB-SubCell"/>
</dbReference>
<feature type="compositionally biased region" description="Pro residues" evidence="9">
    <location>
        <begin position="1354"/>
        <end position="1364"/>
    </location>
</feature>
<feature type="compositionally biased region" description="Low complexity" evidence="9">
    <location>
        <begin position="970"/>
        <end position="983"/>
    </location>
</feature>
<feature type="domain" description="SH3" evidence="10">
    <location>
        <begin position="1496"/>
        <end position="1555"/>
    </location>
</feature>
<comment type="subcellular location">
    <subcellularLocation>
        <location evidence="1">Cell junction</location>
    </subcellularLocation>
</comment>
<keyword evidence="3" id="KW-0677">Repeat</keyword>
<reference evidence="12" key="1">
    <citation type="thesis" date="2021" institute="BYU ScholarsArchive" country="Provo, UT, USA">
        <title>Applications of and Algorithms for Genome Assembly and Genomic Analyses with an Emphasis on Marine Teleosts.</title>
        <authorList>
            <person name="Pickett B.D."/>
        </authorList>
    </citation>
    <scope>NUCLEOTIDE SEQUENCE</scope>
    <source>
        <strain evidence="12">HI-2016</strain>
    </source>
</reference>
<feature type="compositionally biased region" description="Pro residues" evidence="9">
    <location>
        <begin position="1957"/>
        <end position="1974"/>
    </location>
</feature>
<feature type="compositionally biased region" description="Polar residues" evidence="9">
    <location>
        <begin position="841"/>
        <end position="868"/>
    </location>
</feature>
<evidence type="ECO:0000256" key="9">
    <source>
        <dbReference type="SAM" id="MobiDB-lite"/>
    </source>
</evidence>
<feature type="region of interest" description="Disordered" evidence="9">
    <location>
        <begin position="1082"/>
        <end position="1168"/>
    </location>
</feature>
<dbReference type="InterPro" id="IPR003127">
    <property type="entry name" value="SoHo_dom"/>
</dbReference>
<feature type="compositionally biased region" description="Basic and acidic residues" evidence="9">
    <location>
        <begin position="650"/>
        <end position="660"/>
    </location>
</feature>
<feature type="compositionally biased region" description="Polar residues" evidence="9">
    <location>
        <begin position="616"/>
        <end position="625"/>
    </location>
</feature>
<sequence>MVSSFSSRLTSRLIQKPFRVFGQGEIFSMNTDVWRSCGANDGLRNGDAGSSSLAAKGFRSVRPNLQDKKSPTPVPIPPPRRESYHLSPPGCNPPSYSSLQAPADSHQASLDAQQDLVSRKTTSSYSRSERASATPKAAGSTLSVPGTSISSQHYSCGQTQERRVSSLKLTSSVSSSSGYTSSPPSAHPLTCTDPTPRGQTSALSPGSRIQLEKHTASLSIQIAPPLATQVPPLGPVSKFPPHPGPKLTEGPRDTEKTPLPPSPPTREHLPEAWPAHRRAHPGSTPPPLPAALLPANRACFSPERLAGSTDSPLSTRDPKAPSPSPSPAPCSPLQLRSPTPPDSRLLLSGAASALSHYSQSDCSTAVLEELQVCGLDTRDSSKTPSPTLSQMSAIIDDTATLTSTATATVANVTIHSLTWLLPLPLSRLPTLTPPRSFMDMPSQPASLQLILPAISPPTLNSTNGQMTMNGNSGSASSPLSHLQRPFSPPAYPPPPPSLSPSMALLQQSRSMEPPEFVSKDAVSPGHTRVSAPAPGPRPSEEDKKTSVIKAPHYAGIGPVDESGIPIAIRTTVDRPKDWYKTMFKQIHVVHKPDNYSSSNPVQAHPAPKTHTYRPLSKSTSDNGTHTFKEPSPVTTPPPPPPPMPTLTQPRPRDKDKDRTTPETNEWGPPDRKVDTRKYRAEPRSIFEYEPGKSSILEQERPINDLTLDEIDLENEPWYKFFSELEFGRPSSWQGPSALLLKPLKKSSERVGSSQEELMGVSSGLQPQPGEGGPHTMAIFSSTAYKEFPALFDIEALRSANVRSLFALSFQTSLYPSPADRIPDRPSSSASDYRKRRKSEPAVSQPQRTQSSQNALQSSHRPTEYQRSASSLRKPLTTSSPSSPSRPKGPNHNASHSLDPARHGNERFPIVSLGSKRSSCLRNGWQMNRQDAETWSSTEDTASSPKVKSRSCDDLLTDEQESSTAEGQTRSESAGSLSGSLACERGPRGPCRGASEGAEPNRSRSRHQSAHNAPGFLKLYKKMHHINRQELLASEVICSVKARILEYEKEHHEGSASNWREPSEEVPRDMVTNRISEFERLIQKSKSMPNLGDELLSEGTPDSSRRSSCPKRRFSIESLLDEEPPARNPPEGQPQYPRSQIPAPVHIRVTETDDERGRRPTACDYSDSDHDAAVSDLSDFIQMEGSSFCSESDFDHCSLTSSESFYGSSGHNHHHHHPHQTRHLVSSCKGRCPASYTRFTTMLKHERAKQERRQRHLRAEEAETGLSKLAFLVSPVPFRRKKSSPPQRQSHKPKSKSSVYEALDSALKDIYDHIKAEKRRGSLPDNSILHRLLLELLPDIPERRSSLRALCRRQQPPPEPQPYHPQPDGIPSHASYQPECSRLSYSASFHHQHHLHHHMDTNNNQGDANAHGYQGGPLMPKHLHHPQSPPSVPSTPIMCLISPPACLPAHPPCTSAAILHLCLCFPLIPVDKDTSRGYPYPDMGRHTPQNRRITPDREKQPARAIYDFKAQTAKELTFKKGEMVNIIRQIDNNWYEGELRGRVGIFPISYVEKILPSEKNQPARPPPPAQIREIGEAIARYNFSADTNVELSLRKGERVVLLRQVDQNWYEGKIAETNKQGIFPVSYVDIIKKSPTKSPSHHAEPSLPHSYSSDRIHSLGSSKPSSTRPHFSTPSPTPRHRSSPALSPQRAHLQAITSEWIALTLGVSPSSTPAPTPPPFPTSLLSELEALDSLVSPTPPSLSPRNHTSTAFKEGHFIPITSPKAYPCSPEPSPSPLQYLASPSYSPSPASPMFDHAHKCGSGDISPHNGKLADLQEKQGPLVPERREVCYTEPPTSPKPIGLDVCEPIEQPSSIKEPFSSAKDQEEDLCEELLSIIQGSQSQGGFSQGGGYYRQAPDVTEELPLLYIEEDPKESSRTDVVFKTISPIHSEGTKQEAEVAAGARPRLSTSPSLHARPPTSPKPSPPSPRSTPPLPGVSRSSPPLSAKLSPRLETRSPKIKSQRSAIAQDALLCPGEPFQALYNYVPRNEDELELKEGDVVDVMEKCDDGWFVGTSRRSKFFGTFPGNYVKRL</sequence>
<dbReference type="PRINTS" id="PR00499">
    <property type="entry name" value="P67PHOX"/>
</dbReference>
<evidence type="ECO:0000259" key="11">
    <source>
        <dbReference type="PROSITE" id="PS50831"/>
    </source>
</evidence>
<dbReference type="SUPFAM" id="SSF50044">
    <property type="entry name" value="SH3-domain"/>
    <property type="match status" value="3"/>
</dbReference>
<proteinExistence type="predicted"/>
<feature type="domain" description="SoHo" evidence="11">
    <location>
        <begin position="547"/>
        <end position="613"/>
    </location>
</feature>
<keyword evidence="4" id="KW-0965">Cell junction</keyword>
<dbReference type="PRINTS" id="PR00452">
    <property type="entry name" value="SH3DOMAIN"/>
</dbReference>
<feature type="domain" description="SH3" evidence="10">
    <location>
        <begin position="1571"/>
        <end position="1632"/>
    </location>
</feature>
<comment type="function">
    <text evidence="6">Induces bone resorption, acting probably through a signaling cascade which results in the secretion of factor(s) enhancing osteoclast formation and activity.</text>
</comment>
<feature type="domain" description="SH3" evidence="10">
    <location>
        <begin position="2012"/>
        <end position="2071"/>
    </location>
</feature>
<comment type="caution">
    <text evidence="12">The sequence shown here is derived from an EMBL/GenBank/DDBJ whole genome shotgun (WGS) entry which is preliminary data.</text>
</comment>
<dbReference type="Proteomes" id="UP000824540">
    <property type="component" value="Unassembled WGS sequence"/>
</dbReference>
<feature type="region of interest" description="Disordered" evidence="9">
    <location>
        <begin position="302"/>
        <end position="343"/>
    </location>
</feature>
<dbReference type="InterPro" id="IPR036028">
    <property type="entry name" value="SH3-like_dom_sf"/>
</dbReference>
<evidence type="ECO:0000256" key="3">
    <source>
        <dbReference type="ARBA" id="ARBA00022737"/>
    </source>
</evidence>
<protein>
    <recommendedName>
        <fullName evidence="7">Osteoclast-stimulating factor 1</fullName>
    </recommendedName>
</protein>
<evidence type="ECO:0000256" key="8">
    <source>
        <dbReference type="PROSITE-ProRule" id="PRU00192"/>
    </source>
</evidence>
<dbReference type="PANTHER" id="PTHR14167:SF56">
    <property type="entry name" value="SORBIN AND SH3 DOMAIN-CONTAINING PROTEIN 2"/>
    <property type="match status" value="1"/>
</dbReference>
<dbReference type="EMBL" id="JAFBMS010000014">
    <property type="protein sequence ID" value="KAG9347001.1"/>
    <property type="molecule type" value="Genomic_DNA"/>
</dbReference>
<feature type="compositionally biased region" description="Pro residues" evidence="9">
    <location>
        <begin position="486"/>
        <end position="498"/>
    </location>
</feature>
<evidence type="ECO:0000256" key="2">
    <source>
        <dbReference type="ARBA" id="ARBA00022443"/>
    </source>
</evidence>
<evidence type="ECO:0000256" key="7">
    <source>
        <dbReference type="ARBA" id="ARBA00040640"/>
    </source>
</evidence>
<feature type="region of interest" description="Disordered" evidence="9">
    <location>
        <begin position="1352"/>
        <end position="1375"/>
    </location>
</feature>
<dbReference type="Gene3D" id="2.30.30.40">
    <property type="entry name" value="SH3 Domains"/>
    <property type="match status" value="3"/>
</dbReference>
<feature type="compositionally biased region" description="Pro residues" evidence="9">
    <location>
        <begin position="633"/>
        <end position="644"/>
    </location>
</feature>
<dbReference type="Pfam" id="PF14604">
    <property type="entry name" value="SH3_9"/>
    <property type="match status" value="1"/>
</dbReference>
<feature type="region of interest" description="Disordered" evidence="9">
    <location>
        <begin position="749"/>
        <end position="775"/>
    </location>
</feature>
<keyword evidence="2 8" id="KW-0728">SH3 domain</keyword>
<feature type="compositionally biased region" description="Low complexity" evidence="9">
    <location>
        <begin position="166"/>
        <end position="184"/>
    </location>
</feature>